<comment type="caution">
    <text evidence="1">The sequence shown here is derived from an EMBL/GenBank/DDBJ whole genome shotgun (WGS) entry which is preliminary data.</text>
</comment>
<name>A0A0F8X0W3_9ZZZZ</name>
<evidence type="ECO:0000313" key="1">
    <source>
        <dbReference type="EMBL" id="KKK54440.1"/>
    </source>
</evidence>
<dbReference type="EMBL" id="LAZR01065991">
    <property type="protein sequence ID" value="KKK54440.1"/>
    <property type="molecule type" value="Genomic_DNA"/>
</dbReference>
<sequence>MAILVPSPTRIANMALSHVGARATIESLDDEISTEAEVCRLWYEFSRNQTLEGFDWNFARKRITLTKHSEDPPDGVWGFRYKYPADCVVARKLENPTGTVEGQTGRWISDFSTPEVRGDAIPFEVETDPTGQTKSILSNLSDAKLVYTFEQLDTGLYSPLFVEAFSRALGSHIAFTLTGKLALATALANSFQTLCLLLRLPVLMSWWRSLRETLTLSVGEFNGSYCPS</sequence>
<proteinExistence type="predicted"/>
<organism evidence="1">
    <name type="scientific">marine sediment metagenome</name>
    <dbReference type="NCBI Taxonomy" id="412755"/>
    <lineage>
        <taxon>unclassified sequences</taxon>
        <taxon>metagenomes</taxon>
        <taxon>ecological metagenomes</taxon>
    </lineage>
</organism>
<reference evidence="1" key="1">
    <citation type="journal article" date="2015" name="Nature">
        <title>Complex archaea that bridge the gap between prokaryotes and eukaryotes.</title>
        <authorList>
            <person name="Spang A."/>
            <person name="Saw J.H."/>
            <person name="Jorgensen S.L."/>
            <person name="Zaremba-Niedzwiedzka K."/>
            <person name="Martijn J."/>
            <person name="Lind A.E."/>
            <person name="van Eijk R."/>
            <person name="Schleper C."/>
            <person name="Guy L."/>
            <person name="Ettema T.J."/>
        </authorList>
    </citation>
    <scope>NUCLEOTIDE SEQUENCE</scope>
</reference>
<protein>
    <submittedName>
        <fullName evidence="1">Uncharacterized protein</fullName>
    </submittedName>
</protein>
<gene>
    <name evidence="1" type="ORF">LCGC14_3084730</name>
</gene>
<accession>A0A0F8X0W3</accession>
<dbReference type="AlphaFoldDB" id="A0A0F8X0W3"/>